<keyword evidence="1 2" id="KW-0129">CBS domain</keyword>
<dbReference type="OrthoDB" id="9790355at2"/>
<name>A0A3N2DPV6_9GAMM</name>
<dbReference type="Pfam" id="PF00571">
    <property type="entry name" value="CBS"/>
    <property type="match status" value="2"/>
</dbReference>
<dbReference type="PANTHER" id="PTHR43080:SF2">
    <property type="entry name" value="CBS DOMAIN-CONTAINING PROTEIN"/>
    <property type="match status" value="1"/>
</dbReference>
<dbReference type="InterPro" id="IPR051257">
    <property type="entry name" value="Diverse_CBS-Domain"/>
</dbReference>
<organism evidence="4 5">
    <name type="scientific">Sinobacterium caligoides</name>
    <dbReference type="NCBI Taxonomy" id="933926"/>
    <lineage>
        <taxon>Bacteria</taxon>
        <taxon>Pseudomonadati</taxon>
        <taxon>Pseudomonadota</taxon>
        <taxon>Gammaproteobacteria</taxon>
        <taxon>Cellvibrionales</taxon>
        <taxon>Spongiibacteraceae</taxon>
        <taxon>Sinobacterium</taxon>
    </lineage>
</organism>
<dbReference type="CDD" id="cd04629">
    <property type="entry name" value="CBS_pair_bac"/>
    <property type="match status" value="1"/>
</dbReference>
<comment type="caution">
    <text evidence="4">The sequence shown here is derived from an EMBL/GenBank/DDBJ whole genome shotgun (WGS) entry which is preliminary data.</text>
</comment>
<dbReference type="InterPro" id="IPR000644">
    <property type="entry name" value="CBS_dom"/>
</dbReference>
<dbReference type="InterPro" id="IPR044729">
    <property type="entry name" value="CBS_bac"/>
</dbReference>
<evidence type="ECO:0000256" key="2">
    <source>
        <dbReference type="PROSITE-ProRule" id="PRU00703"/>
    </source>
</evidence>
<sequence>MDTLRVKEYMEYQPAAIRCDAMLTEVIDELLKHKSTGAPVVNEQNEVVGFVSEQDCLRSLLVSGYYCDKVDSVKDVMRREVLTIGPEDNVVELARRMTDQLPKIYPVVLDGKLIGLIDRRRILSALVASQVEHCKVW</sequence>
<dbReference type="PROSITE" id="PS51371">
    <property type="entry name" value="CBS"/>
    <property type="match status" value="2"/>
</dbReference>
<dbReference type="AlphaFoldDB" id="A0A3N2DPV6"/>
<proteinExistence type="predicted"/>
<gene>
    <name evidence="4" type="ORF">EDC56_2313</name>
</gene>
<evidence type="ECO:0000259" key="3">
    <source>
        <dbReference type="PROSITE" id="PS51371"/>
    </source>
</evidence>
<feature type="domain" description="CBS" evidence="3">
    <location>
        <begin position="77"/>
        <end position="136"/>
    </location>
</feature>
<dbReference type="Gene3D" id="3.10.580.10">
    <property type="entry name" value="CBS-domain"/>
    <property type="match status" value="1"/>
</dbReference>
<dbReference type="SMART" id="SM00116">
    <property type="entry name" value="CBS"/>
    <property type="match status" value="2"/>
</dbReference>
<accession>A0A3N2DPV6</accession>
<evidence type="ECO:0000313" key="5">
    <source>
        <dbReference type="Proteomes" id="UP000275394"/>
    </source>
</evidence>
<feature type="domain" description="CBS" evidence="3">
    <location>
        <begin position="10"/>
        <end position="70"/>
    </location>
</feature>
<dbReference type="Proteomes" id="UP000275394">
    <property type="component" value="Unassembled WGS sequence"/>
</dbReference>
<dbReference type="RefSeq" id="WP_148059392.1">
    <property type="nucleotide sequence ID" value="NZ_RKHR01000004.1"/>
</dbReference>
<evidence type="ECO:0000313" key="4">
    <source>
        <dbReference type="EMBL" id="ROS01864.1"/>
    </source>
</evidence>
<evidence type="ECO:0000256" key="1">
    <source>
        <dbReference type="ARBA" id="ARBA00023122"/>
    </source>
</evidence>
<reference evidence="4 5" key="1">
    <citation type="submission" date="2018-11" db="EMBL/GenBank/DDBJ databases">
        <title>Genomic Encyclopedia of Type Strains, Phase IV (KMG-IV): sequencing the most valuable type-strain genomes for metagenomic binning, comparative biology and taxonomic classification.</title>
        <authorList>
            <person name="Goeker M."/>
        </authorList>
    </citation>
    <scope>NUCLEOTIDE SEQUENCE [LARGE SCALE GENOMIC DNA]</scope>
    <source>
        <strain evidence="4 5">DSM 100316</strain>
    </source>
</reference>
<dbReference type="EMBL" id="RKHR01000004">
    <property type="protein sequence ID" value="ROS01864.1"/>
    <property type="molecule type" value="Genomic_DNA"/>
</dbReference>
<dbReference type="SUPFAM" id="SSF54631">
    <property type="entry name" value="CBS-domain pair"/>
    <property type="match status" value="1"/>
</dbReference>
<protein>
    <submittedName>
        <fullName evidence="4">CBS domain protein</fullName>
    </submittedName>
</protein>
<dbReference type="InterPro" id="IPR046342">
    <property type="entry name" value="CBS_dom_sf"/>
</dbReference>
<keyword evidence="5" id="KW-1185">Reference proteome</keyword>
<dbReference type="PANTHER" id="PTHR43080">
    <property type="entry name" value="CBS DOMAIN-CONTAINING PROTEIN CBSX3, MITOCHONDRIAL"/>
    <property type="match status" value="1"/>
</dbReference>